<keyword evidence="2" id="KW-1185">Reference proteome</keyword>
<evidence type="ECO:0000313" key="1">
    <source>
        <dbReference type="EMBL" id="TNN79735.1"/>
    </source>
</evidence>
<sequence>MITGCDTALRCWYMKKKKNDSLTFGASKLAARLGSAARLAAAHRWLQEELHLVRQNGNRSFTSATASWIITEEGGAAHPNSDICVKQKATVALRAAIAFVWLVEEAAKWKIY</sequence>
<name>A0A4Z2IPA6_9TELE</name>
<accession>A0A4Z2IPA6</accession>
<dbReference type="EMBL" id="SRLO01000062">
    <property type="protein sequence ID" value="TNN79735.1"/>
    <property type="molecule type" value="Genomic_DNA"/>
</dbReference>
<reference evidence="1 2" key="1">
    <citation type="submission" date="2019-03" db="EMBL/GenBank/DDBJ databases">
        <title>First draft genome of Liparis tanakae, snailfish: a comprehensive survey of snailfish specific genes.</title>
        <authorList>
            <person name="Kim W."/>
            <person name="Song I."/>
            <person name="Jeong J.-H."/>
            <person name="Kim D."/>
            <person name="Kim S."/>
            <person name="Ryu S."/>
            <person name="Song J.Y."/>
            <person name="Lee S.K."/>
        </authorList>
    </citation>
    <scope>NUCLEOTIDE SEQUENCE [LARGE SCALE GENOMIC DNA]</scope>
    <source>
        <tissue evidence="1">Muscle</tissue>
    </source>
</reference>
<comment type="caution">
    <text evidence="1">The sequence shown here is derived from an EMBL/GenBank/DDBJ whole genome shotgun (WGS) entry which is preliminary data.</text>
</comment>
<proteinExistence type="predicted"/>
<organism evidence="1 2">
    <name type="scientific">Liparis tanakae</name>
    <name type="common">Tanaka's snailfish</name>
    <dbReference type="NCBI Taxonomy" id="230148"/>
    <lineage>
        <taxon>Eukaryota</taxon>
        <taxon>Metazoa</taxon>
        <taxon>Chordata</taxon>
        <taxon>Craniata</taxon>
        <taxon>Vertebrata</taxon>
        <taxon>Euteleostomi</taxon>
        <taxon>Actinopterygii</taxon>
        <taxon>Neopterygii</taxon>
        <taxon>Teleostei</taxon>
        <taxon>Neoteleostei</taxon>
        <taxon>Acanthomorphata</taxon>
        <taxon>Eupercaria</taxon>
        <taxon>Perciformes</taxon>
        <taxon>Cottioidei</taxon>
        <taxon>Cottales</taxon>
        <taxon>Liparidae</taxon>
        <taxon>Liparis</taxon>
    </lineage>
</organism>
<protein>
    <submittedName>
        <fullName evidence="1">Uncharacterized protein</fullName>
    </submittedName>
</protein>
<dbReference type="AlphaFoldDB" id="A0A4Z2IPA6"/>
<gene>
    <name evidence="1" type="ORF">EYF80_010109</name>
</gene>
<evidence type="ECO:0000313" key="2">
    <source>
        <dbReference type="Proteomes" id="UP000314294"/>
    </source>
</evidence>
<dbReference type="Proteomes" id="UP000314294">
    <property type="component" value="Unassembled WGS sequence"/>
</dbReference>